<feature type="transmembrane region" description="Helical" evidence="1">
    <location>
        <begin position="47"/>
        <end position="71"/>
    </location>
</feature>
<evidence type="ECO:0008006" key="4">
    <source>
        <dbReference type="Google" id="ProtNLM"/>
    </source>
</evidence>
<sequence>MVAVLSLAALCFCVSAVSWLACGGRARWAASVPGLASLGCCLAGFGPVAGLLVLGVLAMTAASVLVLVLAPRPGRARAFAWVSGVAGLVPVVLMGVGR</sequence>
<dbReference type="EMBL" id="BTTX01000003">
    <property type="protein sequence ID" value="GMU06482.1"/>
    <property type="molecule type" value="Genomic_DNA"/>
</dbReference>
<evidence type="ECO:0000313" key="3">
    <source>
        <dbReference type="Proteomes" id="UP001342631"/>
    </source>
</evidence>
<dbReference type="RefSeq" id="WP_338277316.1">
    <property type="nucleotide sequence ID" value="NZ_BTTX01000003.1"/>
</dbReference>
<keyword evidence="1" id="KW-0812">Transmembrane</keyword>
<protein>
    <recommendedName>
        <fullName evidence="4">DUF3325 domain-containing protein</fullName>
    </recommendedName>
</protein>
<reference evidence="2 3" key="1">
    <citation type="journal article" date="2024" name="Arch. Microbiol.">
        <title>Corallococcus caeni sp. nov., a novel myxobacterium isolated from activated sludge.</title>
        <authorList>
            <person name="Tomita S."/>
            <person name="Nakai R."/>
            <person name="Kuroda K."/>
            <person name="Kurashita H."/>
            <person name="Hatamoto M."/>
            <person name="Yamaguchi T."/>
            <person name="Narihiro T."/>
        </authorList>
    </citation>
    <scope>NUCLEOTIDE SEQUENCE [LARGE SCALE GENOMIC DNA]</scope>
    <source>
        <strain evidence="2 3">NO1</strain>
    </source>
</reference>
<evidence type="ECO:0000256" key="1">
    <source>
        <dbReference type="SAM" id="Phobius"/>
    </source>
</evidence>
<gene>
    <name evidence="2" type="ORF">ASNO1_27350</name>
</gene>
<comment type="caution">
    <text evidence="2">The sequence shown here is derived from an EMBL/GenBank/DDBJ whole genome shotgun (WGS) entry which is preliminary data.</text>
</comment>
<name>A0ABQ6QR30_9BACT</name>
<keyword evidence="1" id="KW-1133">Transmembrane helix</keyword>
<keyword evidence="1" id="KW-0472">Membrane</keyword>
<dbReference type="Proteomes" id="UP001342631">
    <property type="component" value="Unassembled WGS sequence"/>
</dbReference>
<keyword evidence="3" id="KW-1185">Reference proteome</keyword>
<accession>A0ABQ6QR30</accession>
<evidence type="ECO:0000313" key="2">
    <source>
        <dbReference type="EMBL" id="GMU06482.1"/>
    </source>
</evidence>
<organism evidence="2 3">
    <name type="scientific">Corallococcus caeni</name>
    <dbReference type="NCBI Taxonomy" id="3082388"/>
    <lineage>
        <taxon>Bacteria</taxon>
        <taxon>Pseudomonadati</taxon>
        <taxon>Myxococcota</taxon>
        <taxon>Myxococcia</taxon>
        <taxon>Myxococcales</taxon>
        <taxon>Cystobacterineae</taxon>
        <taxon>Myxococcaceae</taxon>
        <taxon>Corallococcus</taxon>
    </lineage>
</organism>
<proteinExistence type="predicted"/>
<feature type="transmembrane region" description="Helical" evidence="1">
    <location>
        <begin position="78"/>
        <end position="97"/>
    </location>
</feature>